<feature type="region of interest" description="Disordered" evidence="1">
    <location>
        <begin position="184"/>
        <end position="207"/>
    </location>
</feature>
<evidence type="ECO:0000313" key="4">
    <source>
        <dbReference type="Proteomes" id="UP000575985"/>
    </source>
</evidence>
<keyword evidence="4" id="KW-1185">Reference proteome</keyword>
<evidence type="ECO:0000313" key="3">
    <source>
        <dbReference type="EMBL" id="NYI96564.1"/>
    </source>
</evidence>
<sequence length="207" mass="20935">MRDSLFPQRTTTVFMVTIAVLIGALVALALAMMDGGSPGPAEGASDRSGYPPFGEALPVDEADYAAAAEVALAHTEGYGTYTPGQSAEDHLAAVREAAPLADVPEGVDLAGATAAHTALEDLGAATQGAAQVARIEYLGAESMELSVDVTAVPEEGPAEAEDVDLGRYTVLLMREDDAWVVTSAVPEAPEGGGPGGGPTGDNEPADL</sequence>
<organism evidence="3 4">
    <name type="scientific">Streptomonospora nanhaiensis</name>
    <dbReference type="NCBI Taxonomy" id="1323731"/>
    <lineage>
        <taxon>Bacteria</taxon>
        <taxon>Bacillati</taxon>
        <taxon>Actinomycetota</taxon>
        <taxon>Actinomycetes</taxon>
        <taxon>Streptosporangiales</taxon>
        <taxon>Nocardiopsidaceae</taxon>
        <taxon>Streptomonospora</taxon>
    </lineage>
</organism>
<evidence type="ECO:0008006" key="5">
    <source>
        <dbReference type="Google" id="ProtNLM"/>
    </source>
</evidence>
<evidence type="ECO:0000256" key="1">
    <source>
        <dbReference type="SAM" id="MobiDB-lite"/>
    </source>
</evidence>
<dbReference type="Proteomes" id="UP000575985">
    <property type="component" value="Unassembled WGS sequence"/>
</dbReference>
<evidence type="ECO:0000256" key="2">
    <source>
        <dbReference type="SAM" id="Phobius"/>
    </source>
</evidence>
<protein>
    <recommendedName>
        <fullName evidence="5">Mce-associated membrane protein</fullName>
    </recommendedName>
</protein>
<comment type="caution">
    <text evidence="3">The sequence shown here is derived from an EMBL/GenBank/DDBJ whole genome shotgun (WGS) entry which is preliminary data.</text>
</comment>
<dbReference type="RefSeq" id="WP_179767907.1">
    <property type="nucleotide sequence ID" value="NZ_JACCFO010000001.1"/>
</dbReference>
<keyword evidence="2" id="KW-1133">Transmembrane helix</keyword>
<dbReference type="AlphaFoldDB" id="A0A853BP60"/>
<feature type="transmembrane region" description="Helical" evidence="2">
    <location>
        <begin position="12"/>
        <end position="33"/>
    </location>
</feature>
<reference evidence="3 4" key="1">
    <citation type="submission" date="2020-07" db="EMBL/GenBank/DDBJ databases">
        <title>Sequencing the genomes of 1000 actinobacteria strains.</title>
        <authorList>
            <person name="Klenk H.-P."/>
        </authorList>
    </citation>
    <scope>NUCLEOTIDE SEQUENCE [LARGE SCALE GENOMIC DNA]</scope>
    <source>
        <strain evidence="3 4">DSM 45927</strain>
    </source>
</reference>
<keyword evidence="2" id="KW-0812">Transmembrane</keyword>
<feature type="compositionally biased region" description="Gly residues" evidence="1">
    <location>
        <begin position="190"/>
        <end position="199"/>
    </location>
</feature>
<name>A0A853BP60_9ACTN</name>
<dbReference type="EMBL" id="JACCFO010000001">
    <property type="protein sequence ID" value="NYI96564.1"/>
    <property type="molecule type" value="Genomic_DNA"/>
</dbReference>
<proteinExistence type="predicted"/>
<accession>A0A853BP60</accession>
<keyword evidence="2" id="KW-0472">Membrane</keyword>
<gene>
    <name evidence="3" type="ORF">HNR12_002841</name>
</gene>